<keyword evidence="2" id="KW-1185">Reference proteome</keyword>
<accession>A0ABS9UAR5</accession>
<evidence type="ECO:0000313" key="2">
    <source>
        <dbReference type="Proteomes" id="UP001316087"/>
    </source>
</evidence>
<dbReference type="InterPro" id="IPR043519">
    <property type="entry name" value="NT_sf"/>
</dbReference>
<dbReference type="Gene3D" id="3.30.460.10">
    <property type="entry name" value="Beta Polymerase, domain 2"/>
    <property type="match status" value="1"/>
</dbReference>
<name>A0ABS9UAR5_9BACL</name>
<dbReference type="InterPro" id="IPR007344">
    <property type="entry name" value="GrpB/CoaE"/>
</dbReference>
<dbReference type="RefSeq" id="WP_241368466.1">
    <property type="nucleotide sequence ID" value="NZ_JAKZFC010000001.1"/>
</dbReference>
<dbReference type="Pfam" id="PF04229">
    <property type="entry name" value="GrpB"/>
    <property type="match status" value="1"/>
</dbReference>
<organism evidence="1 2">
    <name type="scientific">Solibacillus palustris</name>
    <dbReference type="NCBI Taxonomy" id="2908203"/>
    <lineage>
        <taxon>Bacteria</taxon>
        <taxon>Bacillati</taxon>
        <taxon>Bacillota</taxon>
        <taxon>Bacilli</taxon>
        <taxon>Bacillales</taxon>
        <taxon>Caryophanaceae</taxon>
        <taxon>Solibacillus</taxon>
    </lineage>
</organism>
<protein>
    <submittedName>
        <fullName evidence="1">GrpB family protein</fullName>
    </submittedName>
</protein>
<dbReference type="SUPFAM" id="SSF81301">
    <property type="entry name" value="Nucleotidyltransferase"/>
    <property type="match status" value="1"/>
</dbReference>
<dbReference type="EMBL" id="JAKZFC010000001">
    <property type="protein sequence ID" value="MCH7321437.1"/>
    <property type="molecule type" value="Genomic_DNA"/>
</dbReference>
<gene>
    <name evidence="1" type="ORF">LZ480_05975</name>
</gene>
<dbReference type="PANTHER" id="PTHR34822">
    <property type="entry name" value="GRPB DOMAIN PROTEIN (AFU_ORTHOLOGUE AFUA_1G01530)"/>
    <property type="match status" value="1"/>
</dbReference>
<dbReference type="PANTHER" id="PTHR34822:SF1">
    <property type="entry name" value="GRPB FAMILY PROTEIN"/>
    <property type="match status" value="1"/>
</dbReference>
<comment type="caution">
    <text evidence="1">The sequence shown here is derived from an EMBL/GenBank/DDBJ whole genome shotgun (WGS) entry which is preliminary data.</text>
</comment>
<reference evidence="1 2" key="1">
    <citation type="submission" date="2022-03" db="EMBL/GenBank/DDBJ databases">
        <authorList>
            <person name="Jo J.-H."/>
            <person name="Im W.-T."/>
        </authorList>
    </citation>
    <scope>NUCLEOTIDE SEQUENCE [LARGE SCALE GENOMIC DNA]</scope>
    <source>
        <strain evidence="1 2">MA9</strain>
    </source>
</reference>
<dbReference type="Proteomes" id="UP001316087">
    <property type="component" value="Unassembled WGS sequence"/>
</dbReference>
<evidence type="ECO:0000313" key="1">
    <source>
        <dbReference type="EMBL" id="MCH7321437.1"/>
    </source>
</evidence>
<sequence length="176" mass="20557">MKLGLKKDEVKLVPYDVNWKSAFLIVKKELIDCVKLQGGQIEHIGSTSIEGIQAKPIIDILVGVKNLNLLDKAFFSNLRKAGFYRLQVQRPNEIVCAKFTDETFDTKTHFLHIVELNKEKWHQMLFFRDYLNANEEVKKQYQALKNDFFSTNLNGINAYTEFKEQFVQSIFSKMEE</sequence>
<proteinExistence type="predicted"/>